<organism evidence="1 2">
    <name type="scientific">Escherichia phage E21</name>
    <dbReference type="NCBI Taxonomy" id="2663325"/>
    <lineage>
        <taxon>Viruses</taxon>
        <taxon>Duplodnaviria</taxon>
        <taxon>Heunggongvirae</taxon>
        <taxon>Uroviricota</taxon>
        <taxon>Caudoviricetes</taxon>
        <taxon>Casjensviridae</taxon>
        <taxon>Lavrentievavirus</taxon>
        <taxon>Lavrentievavirus E21</taxon>
    </lineage>
</organism>
<reference evidence="1 2" key="1">
    <citation type="submission" date="2019-10" db="EMBL/GenBank/DDBJ databases">
        <authorList>
            <person name="Wei B."/>
            <person name="Cong C."/>
        </authorList>
    </citation>
    <scope>NUCLEOTIDE SEQUENCE [LARGE SCALE GENOMIC DNA]</scope>
</reference>
<protein>
    <submittedName>
        <fullName evidence="1">Uncharacterized protein</fullName>
    </submittedName>
</protein>
<sequence>MAIPDILFTESFQQLDIATYPMLTGGYSDESWLPDDSYAPNGSLDVSKIPLFTVDSRGLFNGGNTGAMLYTFRASGLYAPVSAPWSPSYPFGYPFNSPSIRPELSPSGFSIVPCPTRPGRKRFMFPGKKMVGRPLTSTSSSDNWSGSPNCFSIRYRIPRPSVSAPAGRQTSISFVARFNRRTDKTTRLAWYFSVGYPSIKVRPGYQTNWRNYGLSSLCPGFFASYIIFGSSKRINLGSGTPGDTETCTYSDGLPWVCLRPNNELATDIPNPTVPGRDGHFFKFEFDRDYHIEILLRINSATNNYVTRPSVKVFIDGEPVSSWNVSGANDEFWIPPEDTSNLATSDRVNSENFLTGLQFNFQMNHKYNVSVYPTYHYPEMAEESGPVLISDIVVGESSASDGEVVFGPSTRVWGDAPNSDIETSFKRPQSFDSNASVVGAPMGSNVVDEGAELSGGAGDRDMYKTDGSSMPDFAGNILGVQVKSIVRAPSADGEVVSLLGERELGSTELKASNGGRYSSVAHTITYTTPTSPEEISNTAYGISVKEV</sequence>
<dbReference type="EMBL" id="MN604053">
    <property type="protein sequence ID" value="QGF21937.1"/>
    <property type="molecule type" value="Genomic_DNA"/>
</dbReference>
<evidence type="ECO:0000313" key="1">
    <source>
        <dbReference type="EMBL" id="QGF21937.1"/>
    </source>
</evidence>
<name>A0A5Q2F7P3_9CAUD</name>
<proteinExistence type="predicted"/>
<dbReference type="Proteomes" id="UP000350599">
    <property type="component" value="Segment"/>
</dbReference>
<dbReference type="RefSeq" id="YP_009998148.1">
    <property type="nucleotide sequence ID" value="NC_052983.1"/>
</dbReference>
<keyword evidence="2" id="KW-1185">Reference proteome</keyword>
<accession>A0A5Q2F7P3</accession>
<dbReference type="KEGG" id="vg:62680728"/>
<evidence type="ECO:0000313" key="2">
    <source>
        <dbReference type="Proteomes" id="UP000350599"/>
    </source>
</evidence>
<dbReference type="GeneID" id="62680728"/>